<reference evidence="1 2" key="1">
    <citation type="submission" date="2015-12" db="EMBL/GenBank/DDBJ databases">
        <title>The genome of Folsomia candida.</title>
        <authorList>
            <person name="Faddeeva A."/>
            <person name="Derks M.F."/>
            <person name="Anvar Y."/>
            <person name="Smit S."/>
            <person name="Van Straalen N."/>
            <person name="Roelofs D."/>
        </authorList>
    </citation>
    <scope>NUCLEOTIDE SEQUENCE [LARGE SCALE GENOMIC DNA]</scope>
    <source>
        <strain evidence="1 2">VU population</strain>
        <tissue evidence="1">Whole body</tissue>
    </source>
</reference>
<proteinExistence type="predicted"/>
<protein>
    <submittedName>
        <fullName evidence="1">Uncharacterized protein</fullName>
    </submittedName>
</protein>
<organism evidence="1 2">
    <name type="scientific">Folsomia candida</name>
    <name type="common">Springtail</name>
    <dbReference type="NCBI Taxonomy" id="158441"/>
    <lineage>
        <taxon>Eukaryota</taxon>
        <taxon>Metazoa</taxon>
        <taxon>Ecdysozoa</taxon>
        <taxon>Arthropoda</taxon>
        <taxon>Hexapoda</taxon>
        <taxon>Collembola</taxon>
        <taxon>Entomobryomorpha</taxon>
        <taxon>Isotomoidea</taxon>
        <taxon>Isotomidae</taxon>
        <taxon>Proisotominae</taxon>
        <taxon>Folsomia</taxon>
    </lineage>
</organism>
<accession>A0A226D840</accession>
<keyword evidence="2" id="KW-1185">Reference proteome</keyword>
<comment type="caution">
    <text evidence="1">The sequence shown here is derived from an EMBL/GenBank/DDBJ whole genome shotgun (WGS) entry which is preliminary data.</text>
</comment>
<dbReference type="Pfam" id="PF14223">
    <property type="entry name" value="Retrotran_gag_2"/>
    <property type="match status" value="1"/>
</dbReference>
<dbReference type="EMBL" id="LNIX01000032">
    <property type="protein sequence ID" value="OXA40801.1"/>
    <property type="molecule type" value="Genomic_DNA"/>
</dbReference>
<dbReference type="Proteomes" id="UP000198287">
    <property type="component" value="Unassembled WGS sequence"/>
</dbReference>
<dbReference type="PANTHER" id="PTHR47481:SF7">
    <property type="entry name" value="CCHC-TYPE DOMAIN-CONTAINING PROTEIN"/>
    <property type="match status" value="1"/>
</dbReference>
<sequence>MKKVETSHIPKLNGDNYQPWKLQVTLALQAGGVWGYIDGTKKKPTLKTDGSNQTDVDKWDENDVGARSLIVQLLEQGQMAHIYACDSAKTTWEKIAEVNSDASILNVQRTLTRFYNFKISEDRSAVEACGELEELARALKEMGNPVTAQALVIKAVSSLPESKFHAFKRAWGSVEAARSYFSSRASVYWCWASVIVPPSMNDDNYESKNDTDEHARVAVCRKQPMLFRKSEKVLFQHRELCFNPYRLLRSRHTRSSPSISNPSGCDMKIFSSRTPFKYAVFTSNCLYFHPSAAVKARMKRMDSKRATVEKVSW</sequence>
<name>A0A226D840_FOLCA</name>
<dbReference type="AlphaFoldDB" id="A0A226D840"/>
<evidence type="ECO:0000313" key="2">
    <source>
        <dbReference type="Proteomes" id="UP000198287"/>
    </source>
</evidence>
<gene>
    <name evidence="1" type="ORF">Fcan01_24564</name>
</gene>
<dbReference type="PANTHER" id="PTHR47481">
    <property type="match status" value="1"/>
</dbReference>
<evidence type="ECO:0000313" key="1">
    <source>
        <dbReference type="EMBL" id="OXA40801.1"/>
    </source>
</evidence>